<comment type="pathway">
    <text evidence="1">Siderophore biosynthesis.</text>
</comment>
<dbReference type="InterPro" id="IPR020845">
    <property type="entry name" value="AMP-binding_CS"/>
</dbReference>
<dbReference type="SUPFAM" id="SSF47336">
    <property type="entry name" value="ACP-like"/>
    <property type="match status" value="1"/>
</dbReference>
<dbReference type="PROSITE" id="PS00455">
    <property type="entry name" value="AMP_BINDING"/>
    <property type="match status" value="1"/>
</dbReference>
<dbReference type="InterPro" id="IPR011963">
    <property type="entry name" value="DHB_AMP_lig"/>
</dbReference>
<dbReference type="InterPro" id="IPR036736">
    <property type="entry name" value="ACP-like_sf"/>
</dbReference>
<proteinExistence type="predicted"/>
<dbReference type="OrthoDB" id="9803968at2"/>
<gene>
    <name evidence="4" type="primary">entE</name>
    <name evidence="4" type="ORF">LT40_08455</name>
</gene>
<dbReference type="Pfam" id="PF00501">
    <property type="entry name" value="AMP-binding"/>
    <property type="match status" value="1"/>
</dbReference>
<dbReference type="Gene3D" id="3.30.300.30">
    <property type="match status" value="1"/>
</dbReference>
<protein>
    <submittedName>
        <fullName evidence="4">Enterobactin synthase subunit E</fullName>
        <ecNumber evidence="4">2.7.7.58</ecNumber>
    </submittedName>
</protein>
<dbReference type="PANTHER" id="PTHR43767:SF10">
    <property type="entry name" value="SURFACTIN SYNTHASE SUBUNIT 1"/>
    <property type="match status" value="1"/>
</dbReference>
<dbReference type="InterPro" id="IPR025110">
    <property type="entry name" value="AMP-bd_C"/>
</dbReference>
<keyword evidence="2" id="KW-0436">Ligase</keyword>
<sequence>MTIEFTRWPQQRAQAYRDLGYWLDQPLTCILDERCQVQPDALAIICGERRFTYADLDRLSSNLASRLAAHGLGQGDAALVQLPNIAEFHVVLFALLKAGIVPLNALFSHRRLELGAYVKQLSPKLLIASREHEVFRDDGYETLFEQATARPQIALLLGDARTEHSLAHWIETPGSEQAPYAPTAADEVALFQLSGGSTGTPKLIPRTHNDYHYNARACAEVCALTAQTRFLCAVPAAHNFLLSSPGALGVFHAGGCVIMADNPEPLACFALIEQHGVNTVALVPSAVALWLQAAPPHREQLQSLRYLQVGGAVFADSLARQVPTVLGCQLQQVFGMAEGLINYTRLDDSDEQVFTSQGRPVSPGDEIKIVDEQGTEVPDGQAGMLATRGPYTFCGYYKSPEQNAQAFDAQGYYYSGDLVQRLPSGDLRVVGRIKDQVNRGGEKIASEEIENLIVLHPAVTHAGLVAMPDEALGEKSCAFVVTRDPTLKAPALRRHLVELGIAEYKLPDRIRLIPSMPLTAVGKIDKKRLRQLLAVDTNRTWLKTRLLQLIEDGETLDPEENLIFYGLDSLQVMRLAAELKERGVAVSFEELASAPTLANWWALVESRQKAA</sequence>
<feature type="domain" description="Carrier" evidence="3">
    <location>
        <begin position="533"/>
        <end position="608"/>
    </location>
</feature>
<dbReference type="eggNOG" id="COG1021">
    <property type="taxonomic scope" value="Bacteria"/>
</dbReference>
<name>A0A089YM21_9PSED</name>
<keyword evidence="4" id="KW-0548">Nucleotidyltransferase</keyword>
<dbReference type="HOGENOM" id="CLU_000022_59_7_6"/>
<evidence type="ECO:0000259" key="3">
    <source>
        <dbReference type="PROSITE" id="PS50075"/>
    </source>
</evidence>
<dbReference type="GO" id="GO:0016779">
    <property type="term" value="F:nucleotidyltransferase activity"/>
    <property type="evidence" value="ECO:0007669"/>
    <property type="project" value="UniProtKB-KW"/>
</dbReference>
<dbReference type="PROSITE" id="PS50075">
    <property type="entry name" value="CARRIER"/>
    <property type="match status" value="1"/>
</dbReference>
<dbReference type="STRING" id="216142.LT40_08455"/>
<dbReference type="EMBL" id="CP009533">
    <property type="protein sequence ID" value="AIS17428.1"/>
    <property type="molecule type" value="Genomic_DNA"/>
</dbReference>
<dbReference type="InterPro" id="IPR050237">
    <property type="entry name" value="ATP-dep_AMP-bd_enzyme"/>
</dbReference>
<organism evidence="4 5">
    <name type="scientific">Pseudomonas rhizosphaerae</name>
    <dbReference type="NCBI Taxonomy" id="216142"/>
    <lineage>
        <taxon>Bacteria</taxon>
        <taxon>Pseudomonadati</taxon>
        <taxon>Pseudomonadota</taxon>
        <taxon>Gammaproteobacteria</taxon>
        <taxon>Pseudomonadales</taxon>
        <taxon>Pseudomonadaceae</taxon>
        <taxon>Pseudomonas</taxon>
    </lineage>
</organism>
<evidence type="ECO:0000256" key="1">
    <source>
        <dbReference type="ARBA" id="ARBA00004924"/>
    </source>
</evidence>
<dbReference type="Gene3D" id="3.40.50.12780">
    <property type="entry name" value="N-terminal domain of ligase-like"/>
    <property type="match status" value="1"/>
</dbReference>
<dbReference type="InterPro" id="IPR045851">
    <property type="entry name" value="AMP-bd_C_sf"/>
</dbReference>
<dbReference type="PANTHER" id="PTHR43767">
    <property type="entry name" value="LONG-CHAIN-FATTY-ACID--COA LIGASE"/>
    <property type="match status" value="1"/>
</dbReference>
<dbReference type="CDD" id="cd05920">
    <property type="entry name" value="23DHB-AMP_lg"/>
    <property type="match status" value="1"/>
</dbReference>
<dbReference type="EC" id="2.7.7.58" evidence="4"/>
<reference evidence="4 5" key="1">
    <citation type="journal article" date="2015" name="J. Biotechnol.">
        <title>Complete genome sequence of Pseudomonas rhizosphaerae IH5T (=DSM 16299T), a phosphate-solubilizing rhizobacterium for bacterial biofertilizer.</title>
        <authorList>
            <person name="Kwak Y."/>
            <person name="Jung B.K."/>
            <person name="Shin J.H."/>
        </authorList>
    </citation>
    <scope>NUCLEOTIDE SEQUENCE [LARGE SCALE GENOMIC DNA]</scope>
    <source>
        <strain evidence="4">DSM 16299</strain>
    </source>
</reference>
<dbReference type="InterPro" id="IPR009081">
    <property type="entry name" value="PP-bd_ACP"/>
</dbReference>
<dbReference type="NCBIfam" id="TIGR02275">
    <property type="entry name" value="DHB_AMP_lig"/>
    <property type="match status" value="1"/>
</dbReference>
<dbReference type="Proteomes" id="UP000029499">
    <property type="component" value="Chromosome"/>
</dbReference>
<keyword evidence="5" id="KW-1185">Reference proteome</keyword>
<evidence type="ECO:0000313" key="4">
    <source>
        <dbReference type="EMBL" id="AIS17428.1"/>
    </source>
</evidence>
<dbReference type="AlphaFoldDB" id="A0A089YM21"/>
<dbReference type="GO" id="GO:0008668">
    <property type="term" value="F:2,3-dihydroxybenzoate--[aryl-carrier protein] ligase"/>
    <property type="evidence" value="ECO:0007669"/>
    <property type="project" value="InterPro"/>
</dbReference>
<keyword evidence="4" id="KW-0808">Transferase</keyword>
<dbReference type="KEGG" id="prh:LT40_08455"/>
<dbReference type="NCBIfam" id="NF008192">
    <property type="entry name" value="PRK10946.1"/>
    <property type="match status" value="1"/>
</dbReference>
<dbReference type="Pfam" id="PF13193">
    <property type="entry name" value="AMP-binding_C"/>
    <property type="match status" value="1"/>
</dbReference>
<evidence type="ECO:0000313" key="5">
    <source>
        <dbReference type="Proteomes" id="UP000029499"/>
    </source>
</evidence>
<dbReference type="SUPFAM" id="SSF56801">
    <property type="entry name" value="Acetyl-CoA synthetase-like"/>
    <property type="match status" value="1"/>
</dbReference>
<accession>A0A089YM21</accession>
<dbReference type="Gene3D" id="1.10.1200.10">
    <property type="entry name" value="ACP-like"/>
    <property type="match status" value="1"/>
</dbReference>
<dbReference type="GO" id="GO:0019290">
    <property type="term" value="P:siderophore biosynthetic process"/>
    <property type="evidence" value="ECO:0007669"/>
    <property type="project" value="InterPro"/>
</dbReference>
<dbReference type="Pfam" id="PF00550">
    <property type="entry name" value="PP-binding"/>
    <property type="match status" value="1"/>
</dbReference>
<dbReference type="InterPro" id="IPR000873">
    <property type="entry name" value="AMP-dep_synth/lig_dom"/>
</dbReference>
<dbReference type="RefSeq" id="WP_043193475.1">
    <property type="nucleotide sequence ID" value="NZ_CP009533.1"/>
</dbReference>
<dbReference type="InterPro" id="IPR042099">
    <property type="entry name" value="ANL_N_sf"/>
</dbReference>
<evidence type="ECO:0000256" key="2">
    <source>
        <dbReference type="ARBA" id="ARBA00022598"/>
    </source>
</evidence>